<protein>
    <recommendedName>
        <fullName evidence="2">Tetratricopeptide repeat protein</fullName>
    </recommendedName>
</protein>
<comment type="caution">
    <text evidence="1">The sequence shown here is derived from an EMBL/GenBank/DDBJ whole genome shotgun (WGS) entry which is preliminary data.</text>
</comment>
<sequence length="311" mass="35596">MNTKDVSYLLQHPDKLVSPIQIRQLEEVLEEYPYFQAARSLHLKGLKNLNSFKYNNALKVVAAYTADREVLFDFITSKDFIQNTIADHLLGDATALVDNAVKSEEVVPQPLEEIEVDTIEEDSFPLTRAEADTLLDPLLFKAKDSNQSKPTSDARKTASDELDIGEPLPFTKKERYSFGEWLQLTAFKPLKENKKASTEKELEDINFPLEEENSLEEDSDKQKKFDLIDKFIADRPKINPLKDVPKIAISTSVKLDKKELMTETLAKVYLEQKKYKNAIQAYKILSLKYPEKSGFFADRIKAVERLKADDN</sequence>
<organism evidence="1">
    <name type="scientific">marine sediment metagenome</name>
    <dbReference type="NCBI Taxonomy" id="412755"/>
    <lineage>
        <taxon>unclassified sequences</taxon>
        <taxon>metagenomes</taxon>
        <taxon>ecological metagenomes</taxon>
    </lineage>
</organism>
<accession>A0A0F9JCN5</accession>
<dbReference type="AlphaFoldDB" id="A0A0F9JCN5"/>
<dbReference type="EMBL" id="LAZR01016645">
    <property type="protein sequence ID" value="KKM03616.1"/>
    <property type="molecule type" value="Genomic_DNA"/>
</dbReference>
<evidence type="ECO:0000313" key="1">
    <source>
        <dbReference type="EMBL" id="KKM03616.1"/>
    </source>
</evidence>
<proteinExistence type="predicted"/>
<reference evidence="1" key="1">
    <citation type="journal article" date="2015" name="Nature">
        <title>Complex archaea that bridge the gap between prokaryotes and eukaryotes.</title>
        <authorList>
            <person name="Spang A."/>
            <person name="Saw J.H."/>
            <person name="Jorgensen S.L."/>
            <person name="Zaremba-Niedzwiedzka K."/>
            <person name="Martijn J."/>
            <person name="Lind A.E."/>
            <person name="van Eijk R."/>
            <person name="Schleper C."/>
            <person name="Guy L."/>
            <person name="Ettema T.J."/>
        </authorList>
    </citation>
    <scope>NUCLEOTIDE SEQUENCE</scope>
</reference>
<gene>
    <name evidence="1" type="ORF">LCGC14_1772640</name>
</gene>
<evidence type="ECO:0008006" key="2">
    <source>
        <dbReference type="Google" id="ProtNLM"/>
    </source>
</evidence>
<name>A0A0F9JCN5_9ZZZZ</name>